<dbReference type="InterPro" id="IPR050503">
    <property type="entry name" value="cAMP-dep_PK_reg_su-like"/>
</dbReference>
<feature type="compositionally biased region" description="Basic residues" evidence="1">
    <location>
        <begin position="224"/>
        <end position="239"/>
    </location>
</feature>
<name>A0ABN9YC67_9DINO</name>
<protein>
    <recommendedName>
        <fullName evidence="2">Cyclic nucleotide-binding domain-containing protein</fullName>
    </recommendedName>
</protein>
<evidence type="ECO:0000313" key="4">
    <source>
        <dbReference type="Proteomes" id="UP001189429"/>
    </source>
</evidence>
<organism evidence="3 4">
    <name type="scientific">Prorocentrum cordatum</name>
    <dbReference type="NCBI Taxonomy" id="2364126"/>
    <lineage>
        <taxon>Eukaryota</taxon>
        <taxon>Sar</taxon>
        <taxon>Alveolata</taxon>
        <taxon>Dinophyceae</taxon>
        <taxon>Prorocentrales</taxon>
        <taxon>Prorocentraceae</taxon>
        <taxon>Prorocentrum</taxon>
    </lineage>
</organism>
<accession>A0ABN9YC67</accession>
<dbReference type="Proteomes" id="UP001189429">
    <property type="component" value="Unassembled WGS sequence"/>
</dbReference>
<dbReference type="PROSITE" id="PS50042">
    <property type="entry name" value="CNMP_BINDING_3"/>
    <property type="match status" value="1"/>
</dbReference>
<dbReference type="CDD" id="cd00038">
    <property type="entry name" value="CAP_ED"/>
    <property type="match status" value="1"/>
</dbReference>
<gene>
    <name evidence="3" type="ORF">PCOR1329_LOCUS83509</name>
</gene>
<dbReference type="Pfam" id="PF00027">
    <property type="entry name" value="cNMP_binding"/>
    <property type="match status" value="1"/>
</dbReference>
<dbReference type="SUPFAM" id="SSF51206">
    <property type="entry name" value="cAMP-binding domain-like"/>
    <property type="match status" value="1"/>
</dbReference>
<reference evidence="3" key="1">
    <citation type="submission" date="2023-10" db="EMBL/GenBank/DDBJ databases">
        <authorList>
            <person name="Chen Y."/>
            <person name="Shah S."/>
            <person name="Dougan E. K."/>
            <person name="Thang M."/>
            <person name="Chan C."/>
        </authorList>
    </citation>
    <scope>NUCLEOTIDE SEQUENCE [LARGE SCALE GENOMIC DNA]</scope>
</reference>
<dbReference type="InterPro" id="IPR014710">
    <property type="entry name" value="RmlC-like_jellyroll"/>
</dbReference>
<comment type="caution">
    <text evidence="3">The sequence shown here is derived from an EMBL/GenBank/DDBJ whole genome shotgun (WGS) entry which is preliminary data.</text>
</comment>
<evidence type="ECO:0000259" key="2">
    <source>
        <dbReference type="PROSITE" id="PS50042"/>
    </source>
</evidence>
<dbReference type="InterPro" id="IPR000595">
    <property type="entry name" value="cNMP-bd_dom"/>
</dbReference>
<dbReference type="Gene3D" id="2.60.120.10">
    <property type="entry name" value="Jelly Rolls"/>
    <property type="match status" value="1"/>
</dbReference>
<keyword evidence="4" id="KW-1185">Reference proteome</keyword>
<evidence type="ECO:0000256" key="1">
    <source>
        <dbReference type="SAM" id="MobiDB-lite"/>
    </source>
</evidence>
<feature type="domain" description="Cyclic nucleotide-binding" evidence="2">
    <location>
        <begin position="1"/>
        <end position="83"/>
    </location>
</feature>
<dbReference type="PANTHER" id="PTHR11635:SF152">
    <property type="entry name" value="CAMP-DEPENDENT PROTEIN KINASE TYPE I REGULATORY SUBUNIT-RELATED"/>
    <property type="match status" value="1"/>
</dbReference>
<evidence type="ECO:0000313" key="3">
    <source>
        <dbReference type="EMBL" id="CAK0908956.1"/>
    </source>
</evidence>
<proteinExistence type="predicted"/>
<dbReference type="InterPro" id="IPR018490">
    <property type="entry name" value="cNMP-bd_dom_sf"/>
</dbReference>
<feature type="region of interest" description="Disordered" evidence="1">
    <location>
        <begin position="217"/>
        <end position="239"/>
    </location>
</feature>
<dbReference type="EMBL" id="CAUYUJ010022105">
    <property type="protein sequence ID" value="CAK0908956.1"/>
    <property type="molecule type" value="Genomic_DNA"/>
</dbReference>
<feature type="region of interest" description="Disordered" evidence="1">
    <location>
        <begin position="98"/>
        <end position="129"/>
    </location>
</feature>
<dbReference type="PANTHER" id="PTHR11635">
    <property type="entry name" value="CAMP-DEPENDENT PROTEIN KINASE REGULATORY CHAIN"/>
    <property type="match status" value="1"/>
</dbReference>
<sequence>MYIMREGTAVACIRGDQGEVEVKRYGEGDFFGEIALLTGEPRRASVYALGPATCMYIARDTFARVLGPLRDFLVRNIDEYKKYQEAIAASADEEYERGRSFASGDNSPVVHAPSGGKTERRRRSRTQKEMGQILERGVTSKVTEVGGTASVPASLADKVAQDFNNPALVTPCDKFALSSKDLQLYGGLRPGEKFTVDKSLIQKTPAVPATAWTTCIPGTGPRGSRARRTRRSSARRGRSRLRIRRPTRTGQFFHCAHWQHRHIWCLRRSRAIRPPSVFQAGSDFAILHRLQCPLRNGLGVGLEGGVSVRSERPSELLRGAQHFY</sequence>